<feature type="domain" description="4'-phosphopantetheinyl transferase" evidence="2">
    <location>
        <begin position="126"/>
        <end position="227"/>
    </location>
</feature>
<evidence type="ECO:0000313" key="4">
    <source>
        <dbReference type="Proteomes" id="UP000304148"/>
    </source>
</evidence>
<proteinExistence type="predicted"/>
<reference evidence="4" key="1">
    <citation type="submission" date="2018-08" db="EMBL/GenBank/DDBJ databases">
        <authorList>
            <person name="Chevrot R."/>
        </authorList>
    </citation>
    <scope>NUCLEOTIDE SEQUENCE [LARGE SCALE GENOMIC DNA]</scope>
</reference>
<accession>A0A383RDT8</accession>
<evidence type="ECO:0000259" key="2">
    <source>
        <dbReference type="Pfam" id="PF01648"/>
    </source>
</evidence>
<evidence type="ECO:0000256" key="1">
    <source>
        <dbReference type="ARBA" id="ARBA00022679"/>
    </source>
</evidence>
<evidence type="ECO:0000313" key="3">
    <source>
        <dbReference type="EMBL" id="SYX85257.1"/>
    </source>
</evidence>
<protein>
    <recommendedName>
        <fullName evidence="2">4'-phosphopantetheinyl transferase domain-containing protein</fullName>
    </recommendedName>
</protein>
<dbReference type="GO" id="GO:0008897">
    <property type="term" value="F:holo-[acyl-carrier-protein] synthase activity"/>
    <property type="evidence" value="ECO:0007669"/>
    <property type="project" value="InterPro"/>
</dbReference>
<dbReference type="EMBL" id="LS992241">
    <property type="protein sequence ID" value="SYX85257.1"/>
    <property type="molecule type" value="Genomic_DNA"/>
</dbReference>
<sequence>MSYASFGQRIDLRRDMVKLNAALSVVHIGNSEGGVELAERVLHPNESAYLEGLRFDRRKKSYILGRYSAKRAVTELMPALKYQSVFVESGVFGQPFLVLEQASNLQVSITHSGCVGAAIAFPESHPMGIDLEIMNDDKLGIMERHMTALERGFINRVNCSYPLLVTMLWTSKEALSKVLRTGLTVSMGLLEIQEIKECNGVIRCTYSQFPQYASSSYVLGHYVCTIVSPRNTKFDVNLASLQGNNSILSCSCHAEGMNT</sequence>
<dbReference type="SUPFAM" id="SSF56214">
    <property type="entry name" value="4'-phosphopantetheinyl transferase"/>
    <property type="match status" value="2"/>
</dbReference>
<gene>
    <name evidence="3" type="ORF">PBLR_13679</name>
</gene>
<keyword evidence="1" id="KW-0808">Transferase</keyword>
<dbReference type="RefSeq" id="WP_172619546.1">
    <property type="nucleotide sequence ID" value="NZ_LS992241.1"/>
</dbReference>
<dbReference type="Proteomes" id="UP000304148">
    <property type="component" value="Chromosome"/>
</dbReference>
<dbReference type="GO" id="GO:0000287">
    <property type="term" value="F:magnesium ion binding"/>
    <property type="evidence" value="ECO:0007669"/>
    <property type="project" value="InterPro"/>
</dbReference>
<dbReference type="InterPro" id="IPR037143">
    <property type="entry name" value="4-PPantetheinyl_Trfase_dom_sf"/>
</dbReference>
<dbReference type="Pfam" id="PF01648">
    <property type="entry name" value="ACPS"/>
    <property type="match status" value="1"/>
</dbReference>
<name>A0A383RDT8_PAEAL</name>
<dbReference type="InterPro" id="IPR008278">
    <property type="entry name" value="4-PPantetheinyl_Trfase_dom"/>
</dbReference>
<organism evidence="3 4">
    <name type="scientific">Paenibacillus alvei</name>
    <name type="common">Bacillus alvei</name>
    <dbReference type="NCBI Taxonomy" id="44250"/>
    <lineage>
        <taxon>Bacteria</taxon>
        <taxon>Bacillati</taxon>
        <taxon>Bacillota</taxon>
        <taxon>Bacilli</taxon>
        <taxon>Bacillales</taxon>
        <taxon>Paenibacillaceae</taxon>
        <taxon>Paenibacillus</taxon>
    </lineage>
</organism>
<dbReference type="Gene3D" id="3.90.470.20">
    <property type="entry name" value="4'-phosphopantetheinyl transferase domain"/>
    <property type="match status" value="2"/>
</dbReference>
<dbReference type="AlphaFoldDB" id="A0A383RDT8"/>